<dbReference type="GO" id="GO:0005829">
    <property type="term" value="C:cytosol"/>
    <property type="evidence" value="ECO:0007669"/>
    <property type="project" value="TreeGrafter"/>
</dbReference>
<evidence type="ECO:0000256" key="2">
    <source>
        <dbReference type="ARBA" id="ARBA00023152"/>
    </source>
</evidence>
<dbReference type="GeneID" id="24923187"/>
<dbReference type="InterPro" id="IPR035966">
    <property type="entry name" value="PKF_sf"/>
</dbReference>
<dbReference type="EMBL" id="FN668646">
    <property type="protein sequence ID" value="CBK22073.2"/>
    <property type="molecule type" value="Genomic_DNA"/>
</dbReference>
<sequence>MIGELAKKELQRHKEEGSYNRHFFGYQTHILGYQARTSFPSLFDCDYAYAVGREAAALIQNNLTGIIYIYNDVAESEGGTVGMDSLCGASSGLLHHGDWMESNVDMNNTPFLKFVAHRDSWTVKDETCNPGSVQFGGAGSWKLEPDAVAADRKARLSEANPAAL</sequence>
<dbReference type="GO" id="GO:0047334">
    <property type="term" value="F:diphosphate-fructose-6-phosphate 1-phosphotransferase activity"/>
    <property type="evidence" value="ECO:0007669"/>
    <property type="project" value="TreeGrafter"/>
</dbReference>
<keyword evidence="1" id="KW-0963">Cytoplasm</keyword>
<evidence type="ECO:0000313" key="3">
    <source>
        <dbReference type="EMBL" id="CBK22073.2"/>
    </source>
</evidence>
<dbReference type="InParanoid" id="D8M1Y4"/>
<dbReference type="OrthoDB" id="537915at2759"/>
<protein>
    <submittedName>
        <fullName evidence="3">Uncharacterized protein</fullName>
    </submittedName>
</protein>
<dbReference type="PANTHER" id="PTHR43650:SF1">
    <property type="entry name" value="PYROPHOSPHATE--FRUCTOSE 6-PHOSPHATE 1-PHOSPHOTRANSFERASE SUBUNIT BETA 2"/>
    <property type="match status" value="1"/>
</dbReference>
<dbReference type="PANTHER" id="PTHR43650">
    <property type="entry name" value="PYROPHOSPHATE--FRUCTOSE 6-PHOSPHATE 1-PHOSPHOTRANSFERASE"/>
    <property type="match status" value="1"/>
</dbReference>
<organism evidence="3">
    <name type="scientific">Blastocystis hominis</name>
    <dbReference type="NCBI Taxonomy" id="12968"/>
    <lineage>
        <taxon>Eukaryota</taxon>
        <taxon>Sar</taxon>
        <taxon>Stramenopiles</taxon>
        <taxon>Bigyra</taxon>
        <taxon>Opalozoa</taxon>
        <taxon>Opalinata</taxon>
        <taxon>Blastocystidae</taxon>
        <taxon>Blastocystis</taxon>
    </lineage>
</organism>
<dbReference type="GO" id="GO:0003872">
    <property type="term" value="F:6-phosphofructokinase activity"/>
    <property type="evidence" value="ECO:0007669"/>
    <property type="project" value="InterPro"/>
</dbReference>
<keyword evidence="2" id="KW-0324">Glycolysis</keyword>
<dbReference type="GO" id="GO:0015979">
    <property type="term" value="P:photosynthesis"/>
    <property type="evidence" value="ECO:0007669"/>
    <property type="project" value="TreeGrafter"/>
</dbReference>
<dbReference type="Gene3D" id="3.40.50.450">
    <property type="match status" value="1"/>
</dbReference>
<evidence type="ECO:0000313" key="4">
    <source>
        <dbReference type="Proteomes" id="UP000008312"/>
    </source>
</evidence>
<dbReference type="Proteomes" id="UP000008312">
    <property type="component" value="Unassembled WGS sequence"/>
</dbReference>
<accession>D8M1Y4</accession>
<dbReference type="SUPFAM" id="SSF53784">
    <property type="entry name" value="Phosphofructokinase"/>
    <property type="match status" value="1"/>
</dbReference>
<dbReference type="Gene3D" id="3.40.50.460">
    <property type="entry name" value="Phosphofructokinase domain"/>
    <property type="match status" value="1"/>
</dbReference>
<name>D8M1Y4_BLAHO</name>
<gene>
    <name evidence="3" type="ORF">GSBLH_T00007063001</name>
</gene>
<dbReference type="RefSeq" id="XP_012896121.1">
    <property type="nucleotide sequence ID" value="XM_013040667.1"/>
</dbReference>
<proteinExistence type="predicted"/>
<evidence type="ECO:0000256" key="1">
    <source>
        <dbReference type="ARBA" id="ARBA00022490"/>
    </source>
</evidence>
<dbReference type="GO" id="GO:0009749">
    <property type="term" value="P:response to glucose"/>
    <property type="evidence" value="ECO:0007669"/>
    <property type="project" value="TreeGrafter"/>
</dbReference>
<reference evidence="3" key="1">
    <citation type="submission" date="2010-02" db="EMBL/GenBank/DDBJ databases">
        <title>Sequencing and annotation of the Blastocystis hominis genome.</title>
        <authorList>
            <person name="Wincker P."/>
        </authorList>
    </citation>
    <scope>NUCLEOTIDE SEQUENCE</scope>
    <source>
        <strain evidence="3">Singapore isolate B</strain>
    </source>
</reference>
<dbReference type="AlphaFoldDB" id="D8M1Y4"/>
<keyword evidence="4" id="KW-1185">Reference proteome</keyword>